<protein>
    <submittedName>
        <fullName evidence="1">13703_t:CDS:1</fullName>
    </submittedName>
</protein>
<organism evidence="1 2">
    <name type="scientific">Gigaspora margarita</name>
    <dbReference type="NCBI Taxonomy" id="4874"/>
    <lineage>
        <taxon>Eukaryota</taxon>
        <taxon>Fungi</taxon>
        <taxon>Fungi incertae sedis</taxon>
        <taxon>Mucoromycota</taxon>
        <taxon>Glomeromycotina</taxon>
        <taxon>Glomeromycetes</taxon>
        <taxon>Diversisporales</taxon>
        <taxon>Gigasporaceae</taxon>
        <taxon>Gigaspora</taxon>
    </lineage>
</organism>
<feature type="non-terminal residue" evidence="1">
    <location>
        <position position="80"/>
    </location>
</feature>
<dbReference type="EMBL" id="CAJVQB010083142">
    <property type="protein sequence ID" value="CAG8846360.1"/>
    <property type="molecule type" value="Genomic_DNA"/>
</dbReference>
<reference evidence="1 2" key="1">
    <citation type="submission" date="2021-06" db="EMBL/GenBank/DDBJ databases">
        <authorList>
            <person name="Kallberg Y."/>
            <person name="Tangrot J."/>
            <person name="Rosling A."/>
        </authorList>
    </citation>
    <scope>NUCLEOTIDE SEQUENCE [LARGE SCALE GENOMIC DNA]</scope>
    <source>
        <strain evidence="1 2">120-4 pot B 10/14</strain>
    </source>
</reference>
<accession>A0ABN7X2B3</accession>
<comment type="caution">
    <text evidence="1">The sequence shown here is derived from an EMBL/GenBank/DDBJ whole genome shotgun (WGS) entry which is preliminary data.</text>
</comment>
<proteinExistence type="predicted"/>
<name>A0ABN7X2B3_GIGMA</name>
<keyword evidence="2" id="KW-1185">Reference proteome</keyword>
<evidence type="ECO:0000313" key="2">
    <source>
        <dbReference type="Proteomes" id="UP000789901"/>
    </source>
</evidence>
<gene>
    <name evidence="1" type="ORF">GMARGA_LOCUS38124</name>
</gene>
<evidence type="ECO:0000313" key="1">
    <source>
        <dbReference type="EMBL" id="CAG8846360.1"/>
    </source>
</evidence>
<sequence length="80" mass="9331">KNLCDSLKFDPPNSQLRKYKTYHSIFLKNVHHLCTSSNYDFCKYLVDKLKLLVDSLVVEDAEIKLYSNCAIKKKEALFNS</sequence>
<dbReference type="Proteomes" id="UP000789901">
    <property type="component" value="Unassembled WGS sequence"/>
</dbReference>
<feature type="non-terminal residue" evidence="1">
    <location>
        <position position="1"/>
    </location>
</feature>